<protein>
    <submittedName>
        <fullName evidence="2">Uncharacterized protein</fullName>
    </submittedName>
</protein>
<feature type="region of interest" description="Disordered" evidence="1">
    <location>
        <begin position="90"/>
        <end position="160"/>
    </location>
</feature>
<dbReference type="Proteomes" id="UP001190700">
    <property type="component" value="Unassembled WGS sequence"/>
</dbReference>
<reference evidence="2 3" key="1">
    <citation type="journal article" date="2015" name="Genome Biol. Evol.">
        <title>Comparative Genomics of a Bacterivorous Green Alga Reveals Evolutionary Causalities and Consequences of Phago-Mixotrophic Mode of Nutrition.</title>
        <authorList>
            <person name="Burns J.A."/>
            <person name="Paasch A."/>
            <person name="Narechania A."/>
            <person name="Kim E."/>
        </authorList>
    </citation>
    <scope>NUCLEOTIDE SEQUENCE [LARGE SCALE GENOMIC DNA]</scope>
    <source>
        <strain evidence="2 3">PLY_AMNH</strain>
    </source>
</reference>
<dbReference type="EMBL" id="LGRX02008598">
    <property type="protein sequence ID" value="KAK3273211.1"/>
    <property type="molecule type" value="Genomic_DNA"/>
</dbReference>
<keyword evidence="3" id="KW-1185">Reference proteome</keyword>
<accession>A0AAE0L5S9</accession>
<evidence type="ECO:0000313" key="3">
    <source>
        <dbReference type="Proteomes" id="UP001190700"/>
    </source>
</evidence>
<gene>
    <name evidence="2" type="ORF">CYMTET_18536</name>
</gene>
<comment type="caution">
    <text evidence="2">The sequence shown here is derived from an EMBL/GenBank/DDBJ whole genome shotgun (WGS) entry which is preliminary data.</text>
</comment>
<proteinExistence type="predicted"/>
<organism evidence="2 3">
    <name type="scientific">Cymbomonas tetramitiformis</name>
    <dbReference type="NCBI Taxonomy" id="36881"/>
    <lineage>
        <taxon>Eukaryota</taxon>
        <taxon>Viridiplantae</taxon>
        <taxon>Chlorophyta</taxon>
        <taxon>Pyramimonadophyceae</taxon>
        <taxon>Pyramimonadales</taxon>
        <taxon>Pyramimonadaceae</taxon>
        <taxon>Cymbomonas</taxon>
    </lineage>
</organism>
<evidence type="ECO:0000313" key="2">
    <source>
        <dbReference type="EMBL" id="KAK3273211.1"/>
    </source>
</evidence>
<name>A0AAE0L5S9_9CHLO</name>
<feature type="compositionally biased region" description="Gly residues" evidence="1">
    <location>
        <begin position="106"/>
        <end position="115"/>
    </location>
</feature>
<dbReference type="AlphaFoldDB" id="A0AAE0L5S9"/>
<sequence length="160" mass="15523">MAYRGSSGSDRTAVAGGLRSAPTVALQLVSSSVHDCAMVTPVQPSVVSPESVAGQLVRRVGSGDSGGDGYGGGEGEAWLLERRVGVGVVEESGVGVEEEEGRRGGGRGAEGGGGAEEGRREGGGGGGGEAEAEEVEVGRRSGGGGGGGKEEVERAGGGVL</sequence>
<evidence type="ECO:0000256" key="1">
    <source>
        <dbReference type="SAM" id="MobiDB-lite"/>
    </source>
</evidence>